<dbReference type="SUPFAM" id="SSF49764">
    <property type="entry name" value="HSP20-like chaperones"/>
    <property type="match status" value="1"/>
</dbReference>
<dbReference type="Pfam" id="PF04969">
    <property type="entry name" value="CS"/>
    <property type="match status" value="1"/>
</dbReference>
<dbReference type="AlphaFoldDB" id="A0A8D9DTQ8"/>
<feature type="domain" description="CS" evidence="2">
    <location>
        <begin position="201"/>
        <end position="289"/>
    </location>
</feature>
<dbReference type="EMBL" id="HBUF01377875">
    <property type="protein sequence ID" value="CAG6729087.1"/>
    <property type="molecule type" value="Transcribed_RNA"/>
</dbReference>
<keyword evidence="1" id="KW-0597">Phosphoprotein</keyword>
<organism evidence="3">
    <name type="scientific">Cacopsylla melanoneura</name>
    <dbReference type="NCBI Taxonomy" id="428564"/>
    <lineage>
        <taxon>Eukaryota</taxon>
        <taxon>Metazoa</taxon>
        <taxon>Ecdysozoa</taxon>
        <taxon>Arthropoda</taxon>
        <taxon>Hexapoda</taxon>
        <taxon>Insecta</taxon>
        <taxon>Pterygota</taxon>
        <taxon>Neoptera</taxon>
        <taxon>Paraneoptera</taxon>
        <taxon>Hemiptera</taxon>
        <taxon>Sternorrhyncha</taxon>
        <taxon>Psylloidea</taxon>
        <taxon>Psyllidae</taxon>
        <taxon>Psyllinae</taxon>
        <taxon>Cacopsylla</taxon>
    </lineage>
</organism>
<dbReference type="PROSITE" id="PS51203">
    <property type="entry name" value="CS"/>
    <property type="match status" value="1"/>
</dbReference>
<dbReference type="Gene3D" id="2.60.40.790">
    <property type="match status" value="1"/>
</dbReference>
<dbReference type="InterPro" id="IPR037898">
    <property type="entry name" value="NudC_fam"/>
</dbReference>
<accession>A0A8D9DTQ8</accession>
<dbReference type="GO" id="GO:0005737">
    <property type="term" value="C:cytoplasm"/>
    <property type="evidence" value="ECO:0007669"/>
    <property type="project" value="TreeGrafter"/>
</dbReference>
<dbReference type="InterPro" id="IPR025934">
    <property type="entry name" value="NudC_N_dom"/>
</dbReference>
<evidence type="ECO:0000256" key="1">
    <source>
        <dbReference type="ARBA" id="ARBA00022553"/>
    </source>
</evidence>
<evidence type="ECO:0000313" key="3">
    <source>
        <dbReference type="EMBL" id="CAG6729087.1"/>
    </source>
</evidence>
<dbReference type="PANTHER" id="PTHR12356:SF19">
    <property type="entry name" value="NUDC DOMAIN-CONTAINING PROTEIN 3"/>
    <property type="match status" value="1"/>
</dbReference>
<dbReference type="PANTHER" id="PTHR12356">
    <property type="entry name" value="NUCLEAR MOVEMENT PROTEIN NUDC"/>
    <property type="match status" value="1"/>
</dbReference>
<dbReference type="InterPro" id="IPR007052">
    <property type="entry name" value="CS_dom"/>
</dbReference>
<evidence type="ECO:0000259" key="2">
    <source>
        <dbReference type="PROSITE" id="PS51203"/>
    </source>
</evidence>
<dbReference type="InterPro" id="IPR008978">
    <property type="entry name" value="HSP20-like_chaperone"/>
</dbReference>
<protein>
    <submittedName>
        <fullName evidence="3">NudC domain-containing protein 3</fullName>
    </submittedName>
</protein>
<dbReference type="CDD" id="cd06467">
    <property type="entry name" value="p23_NUDC_like"/>
    <property type="match status" value="1"/>
</dbReference>
<dbReference type="Pfam" id="PF14050">
    <property type="entry name" value="Nudc_N"/>
    <property type="match status" value="1"/>
</dbReference>
<proteinExistence type="predicted"/>
<dbReference type="GO" id="GO:0051082">
    <property type="term" value="F:unfolded protein binding"/>
    <property type="evidence" value="ECO:0007669"/>
    <property type="project" value="TreeGrafter"/>
</dbReference>
<sequence>MLSEIRSKLRYQNYSDKEVPIVVMESRENNSYDEFLMNILCSEQSIPDFLNIVFGFLYRRTDLFVEQSSPGQKFGYPPGQCEKLIYDSMKYFQQNARERNQSGKEMQLFDQVVENEEVIMDSDIYVTDDIPSLKDIQGATNELDVSKNIESLSITSSVKCASVALPRATQRSDTVASSQTPMFIKRSSQSESTSSSCYNGADLETYAWSQNITDLDVEVRVADSVNKSRLVQVNVSTDKIDVTVDGHVQLSGQLAHNVKKDETVWTLTPGKYIQIHLEKAKERWWDQLIQGEPKIDLKAIDSTRPFSELAQDEQMKVNELIWNDYQKSKGLPSSEQIKTAKILKKAWTAEGSPFKGREFDPSIIHPQ</sequence>
<reference evidence="3" key="1">
    <citation type="submission" date="2021-05" db="EMBL/GenBank/DDBJ databases">
        <authorList>
            <person name="Alioto T."/>
            <person name="Alioto T."/>
            <person name="Gomez Garrido J."/>
        </authorList>
    </citation>
    <scope>NUCLEOTIDE SEQUENCE</scope>
</reference>
<name>A0A8D9DTQ8_9HEMI</name>
<dbReference type="GO" id="GO:0006457">
    <property type="term" value="P:protein folding"/>
    <property type="evidence" value="ECO:0007669"/>
    <property type="project" value="TreeGrafter"/>
</dbReference>